<dbReference type="GO" id="GO:0045892">
    <property type="term" value="P:negative regulation of DNA-templated transcription"/>
    <property type="evidence" value="ECO:0007669"/>
    <property type="project" value="TreeGrafter"/>
</dbReference>
<gene>
    <name evidence="6" type="ORF">L602_000400001900</name>
</gene>
<sequence length="242" mass="25560">MNDVQSGESSTVASDGVAAVDRALSIALALAQSSAPMQLSELSRATGLYKSTLLRLLASLERANLVTRRADRRYMLGPLAFLFGRAFDASNGLREGLSPILDWLVAHGTESPSFHIQHGPEHRLCLLRVDSAHSTLDRVRVGDILPLRRGAAGKVLLAYAGAAPTADSPLIFTSFGERDPLCGAVACPVFGPFGMLLGALSLSGPLERFSPAAVERMSALLLEAGERATEALGGTWPRRAAA</sequence>
<keyword evidence="2" id="KW-0238">DNA-binding</keyword>
<dbReference type="PROSITE" id="PS51078">
    <property type="entry name" value="ICLR_ED"/>
    <property type="match status" value="1"/>
</dbReference>
<evidence type="ECO:0000256" key="3">
    <source>
        <dbReference type="ARBA" id="ARBA00023163"/>
    </source>
</evidence>
<reference evidence="6 7" key="1">
    <citation type="submission" date="2019-07" db="EMBL/GenBank/DDBJ databases">
        <title>Genome sequencing of lignin-degrading bacterial isolates.</title>
        <authorList>
            <person name="Gladden J."/>
        </authorList>
    </citation>
    <scope>NUCLEOTIDE SEQUENCE [LARGE SCALE GENOMIC DNA]</scope>
    <source>
        <strain evidence="6 7">J11</strain>
    </source>
</reference>
<comment type="caution">
    <text evidence="6">The sequence shown here is derived from an EMBL/GenBank/DDBJ whole genome shotgun (WGS) entry which is preliminary data.</text>
</comment>
<dbReference type="CDD" id="cd00090">
    <property type="entry name" value="HTH_ARSR"/>
    <property type="match status" value="1"/>
</dbReference>
<dbReference type="AlphaFoldDB" id="A0A562B9L2"/>
<feature type="domain" description="HTH iclR-type" evidence="4">
    <location>
        <begin position="17"/>
        <end position="78"/>
    </location>
</feature>
<dbReference type="GO" id="GO:0003677">
    <property type="term" value="F:DNA binding"/>
    <property type="evidence" value="ECO:0007669"/>
    <property type="project" value="UniProtKB-KW"/>
</dbReference>
<dbReference type="SUPFAM" id="SSF46785">
    <property type="entry name" value="Winged helix' DNA-binding domain"/>
    <property type="match status" value="1"/>
</dbReference>
<accession>A0A562B9L2</accession>
<dbReference type="InterPro" id="IPR011991">
    <property type="entry name" value="ArsR-like_HTH"/>
</dbReference>
<dbReference type="PROSITE" id="PS51077">
    <property type="entry name" value="HTH_ICLR"/>
    <property type="match status" value="1"/>
</dbReference>
<dbReference type="InterPro" id="IPR050707">
    <property type="entry name" value="HTH_MetabolicPath_Reg"/>
</dbReference>
<dbReference type="PANTHER" id="PTHR30136:SF39">
    <property type="entry name" value="TRANSCRIPTIONAL REGULATORY PROTEIN"/>
    <property type="match status" value="1"/>
</dbReference>
<dbReference type="InterPro" id="IPR036390">
    <property type="entry name" value="WH_DNA-bd_sf"/>
</dbReference>
<evidence type="ECO:0000259" key="4">
    <source>
        <dbReference type="PROSITE" id="PS51077"/>
    </source>
</evidence>
<feature type="domain" description="IclR-ED" evidence="5">
    <location>
        <begin position="79"/>
        <end position="234"/>
    </location>
</feature>
<evidence type="ECO:0000256" key="2">
    <source>
        <dbReference type="ARBA" id="ARBA00023125"/>
    </source>
</evidence>
<organism evidence="6 7">
    <name type="scientific">Cupriavidus gilardii J11</name>
    <dbReference type="NCBI Taxonomy" id="936133"/>
    <lineage>
        <taxon>Bacteria</taxon>
        <taxon>Pseudomonadati</taxon>
        <taxon>Pseudomonadota</taxon>
        <taxon>Betaproteobacteria</taxon>
        <taxon>Burkholderiales</taxon>
        <taxon>Burkholderiaceae</taxon>
        <taxon>Cupriavidus</taxon>
    </lineage>
</organism>
<evidence type="ECO:0000259" key="5">
    <source>
        <dbReference type="PROSITE" id="PS51078"/>
    </source>
</evidence>
<keyword evidence="3" id="KW-0804">Transcription</keyword>
<name>A0A562B9L2_9BURK</name>
<dbReference type="GO" id="GO:0003700">
    <property type="term" value="F:DNA-binding transcription factor activity"/>
    <property type="evidence" value="ECO:0007669"/>
    <property type="project" value="TreeGrafter"/>
</dbReference>
<dbReference type="InterPro" id="IPR029016">
    <property type="entry name" value="GAF-like_dom_sf"/>
</dbReference>
<proteinExistence type="predicted"/>
<evidence type="ECO:0000256" key="1">
    <source>
        <dbReference type="ARBA" id="ARBA00023015"/>
    </source>
</evidence>
<evidence type="ECO:0000313" key="7">
    <source>
        <dbReference type="Proteomes" id="UP000318141"/>
    </source>
</evidence>
<dbReference type="Pfam" id="PF09339">
    <property type="entry name" value="HTH_IclR"/>
    <property type="match status" value="1"/>
</dbReference>
<dbReference type="PANTHER" id="PTHR30136">
    <property type="entry name" value="HELIX-TURN-HELIX TRANSCRIPTIONAL REGULATOR, ICLR FAMILY"/>
    <property type="match status" value="1"/>
</dbReference>
<dbReference type="SUPFAM" id="SSF55781">
    <property type="entry name" value="GAF domain-like"/>
    <property type="match status" value="1"/>
</dbReference>
<dbReference type="InterPro" id="IPR014757">
    <property type="entry name" value="Tscrpt_reg_IclR_C"/>
</dbReference>
<protein>
    <submittedName>
        <fullName evidence="6">IclR family transcriptional regulator</fullName>
    </submittedName>
</protein>
<keyword evidence="7" id="KW-1185">Reference proteome</keyword>
<dbReference type="Gene3D" id="1.10.10.10">
    <property type="entry name" value="Winged helix-like DNA-binding domain superfamily/Winged helix DNA-binding domain"/>
    <property type="match status" value="1"/>
</dbReference>
<dbReference type="OrthoDB" id="5422805at2"/>
<dbReference type="SMART" id="SM00346">
    <property type="entry name" value="HTH_ICLR"/>
    <property type="match status" value="1"/>
</dbReference>
<dbReference type="Proteomes" id="UP000318141">
    <property type="component" value="Unassembled WGS sequence"/>
</dbReference>
<dbReference type="InterPro" id="IPR036388">
    <property type="entry name" value="WH-like_DNA-bd_sf"/>
</dbReference>
<dbReference type="InterPro" id="IPR005471">
    <property type="entry name" value="Tscrpt_reg_IclR_N"/>
</dbReference>
<dbReference type="Gene3D" id="3.30.450.40">
    <property type="match status" value="2"/>
</dbReference>
<dbReference type="EMBL" id="VLJN01000034">
    <property type="protein sequence ID" value="TWG81871.1"/>
    <property type="molecule type" value="Genomic_DNA"/>
</dbReference>
<evidence type="ECO:0000313" key="6">
    <source>
        <dbReference type="EMBL" id="TWG81871.1"/>
    </source>
</evidence>
<keyword evidence="1" id="KW-0805">Transcription regulation</keyword>